<proteinExistence type="predicted"/>
<dbReference type="InterPro" id="IPR036890">
    <property type="entry name" value="HATPase_C_sf"/>
</dbReference>
<keyword evidence="11" id="KW-0902">Two-component regulatory system</keyword>
<dbReference type="Gene3D" id="1.20.120.160">
    <property type="entry name" value="HPT domain"/>
    <property type="match status" value="1"/>
</dbReference>
<keyword evidence="12" id="KW-0472">Membrane</keyword>
<feature type="domain" description="HPt" evidence="19">
    <location>
        <begin position="739"/>
        <end position="834"/>
    </location>
</feature>
<keyword evidence="5 14" id="KW-0597">Phosphoprotein</keyword>
<feature type="domain" description="Histidine kinase" evidence="17">
    <location>
        <begin position="323"/>
        <end position="548"/>
    </location>
</feature>
<dbReference type="CDD" id="cd17546">
    <property type="entry name" value="REC_hyHK_CKI1_RcsC-like"/>
    <property type="match status" value="1"/>
</dbReference>
<keyword evidence="4" id="KW-1003">Cell membrane</keyword>
<evidence type="ECO:0000256" key="9">
    <source>
        <dbReference type="ARBA" id="ARBA00022840"/>
    </source>
</evidence>
<dbReference type="Gene3D" id="3.40.50.2300">
    <property type="match status" value="2"/>
</dbReference>
<dbReference type="InterPro" id="IPR005467">
    <property type="entry name" value="His_kinase_dom"/>
</dbReference>
<dbReference type="PROSITE" id="PS50109">
    <property type="entry name" value="HIS_KIN"/>
    <property type="match status" value="1"/>
</dbReference>
<dbReference type="SUPFAM" id="SSF55785">
    <property type="entry name" value="PYP-like sensor domain (PAS domain)"/>
    <property type="match status" value="1"/>
</dbReference>
<dbReference type="InterPro" id="IPR008207">
    <property type="entry name" value="Sig_transdc_His_kin_Hpt_dom"/>
</dbReference>
<dbReference type="Pfam" id="PF00072">
    <property type="entry name" value="Response_reg"/>
    <property type="match status" value="2"/>
</dbReference>
<feature type="region of interest" description="Disordered" evidence="16">
    <location>
        <begin position="551"/>
        <end position="570"/>
    </location>
</feature>
<evidence type="ECO:0000256" key="3">
    <source>
        <dbReference type="ARBA" id="ARBA00012438"/>
    </source>
</evidence>
<feature type="domain" description="Response regulatory" evidence="18">
    <location>
        <begin position="12"/>
        <end position="129"/>
    </location>
</feature>
<feature type="modified residue" description="4-aspartylphosphate" evidence="14">
    <location>
        <position position="627"/>
    </location>
</feature>
<dbReference type="RefSeq" id="WP_190404495.1">
    <property type="nucleotide sequence ID" value="NZ_JACJQB010000047.1"/>
</dbReference>
<dbReference type="Pfam" id="PF02518">
    <property type="entry name" value="HATPase_c"/>
    <property type="match status" value="1"/>
</dbReference>
<feature type="coiled-coil region" evidence="15">
    <location>
        <begin position="289"/>
        <end position="316"/>
    </location>
</feature>
<keyword evidence="9" id="KW-0067">ATP-binding</keyword>
<dbReference type="InterPro" id="IPR036097">
    <property type="entry name" value="HisK_dim/P_sf"/>
</dbReference>
<name>A0ABR8A2U3_9CYAN</name>
<organism evidence="20 21">
    <name type="scientific">Pseudanabaena mucicola FACHB-723</name>
    <dbReference type="NCBI Taxonomy" id="2692860"/>
    <lineage>
        <taxon>Bacteria</taxon>
        <taxon>Bacillati</taxon>
        <taxon>Cyanobacteriota</taxon>
        <taxon>Cyanophyceae</taxon>
        <taxon>Pseudanabaenales</taxon>
        <taxon>Pseudanabaenaceae</taxon>
        <taxon>Pseudanabaena</taxon>
    </lineage>
</organism>
<evidence type="ECO:0000259" key="19">
    <source>
        <dbReference type="PROSITE" id="PS50894"/>
    </source>
</evidence>
<dbReference type="PANTHER" id="PTHR45339">
    <property type="entry name" value="HYBRID SIGNAL TRANSDUCTION HISTIDINE KINASE J"/>
    <property type="match status" value="1"/>
</dbReference>
<evidence type="ECO:0000256" key="12">
    <source>
        <dbReference type="ARBA" id="ARBA00023136"/>
    </source>
</evidence>
<evidence type="ECO:0000256" key="15">
    <source>
        <dbReference type="SAM" id="Coils"/>
    </source>
</evidence>
<keyword evidence="7" id="KW-0547">Nucleotide-binding</keyword>
<gene>
    <name evidence="20" type="ORF">H6F41_16175</name>
</gene>
<evidence type="ECO:0000256" key="1">
    <source>
        <dbReference type="ARBA" id="ARBA00000085"/>
    </source>
</evidence>
<dbReference type="InterPro" id="IPR000014">
    <property type="entry name" value="PAS"/>
</dbReference>
<evidence type="ECO:0000256" key="16">
    <source>
        <dbReference type="SAM" id="MobiDB-lite"/>
    </source>
</evidence>
<dbReference type="InterPro" id="IPR011006">
    <property type="entry name" value="CheY-like_superfamily"/>
</dbReference>
<dbReference type="EMBL" id="JACJQB010000047">
    <property type="protein sequence ID" value="MBD2189672.1"/>
    <property type="molecule type" value="Genomic_DNA"/>
</dbReference>
<accession>A0ABR8A2U3</accession>
<dbReference type="Pfam" id="PF01627">
    <property type="entry name" value="Hpt"/>
    <property type="match status" value="1"/>
</dbReference>
<dbReference type="Proteomes" id="UP000642094">
    <property type="component" value="Unassembled WGS sequence"/>
</dbReference>
<dbReference type="SMART" id="SM00387">
    <property type="entry name" value="HATPase_c"/>
    <property type="match status" value="1"/>
</dbReference>
<dbReference type="Gene3D" id="3.30.565.10">
    <property type="entry name" value="Histidine kinase-like ATPase, C-terminal domain"/>
    <property type="match status" value="1"/>
</dbReference>
<dbReference type="PROSITE" id="PS50894">
    <property type="entry name" value="HPT"/>
    <property type="match status" value="1"/>
</dbReference>
<sequence length="834" mass="93338">MPANEIDTSQSTVLVVNNDPDLVQALASALRERGYIPKVFVDSAEALLEVQNCAPNLILMTTVMPEMSGYEVCRILKADTFTEDIPIVFISSNEDIQEKLQSFESGGADHVVLKVNNKGYQFDELFARIHLHLHLSHLQIRLEQKNHELSQVIFERVGMLKQLQRSNLLLHAQKEAVVDGIFAVDEQGQIASFNHRFCEMWDLPPDLFTDAAIANEILDKPLLSLILTKSKLPAELVDLLENTYDNPNAVQQGEIKYCDRTFDYYTSPVSSDKNKFFGLIWCFRDITAQKQAESHQNQLMEDLRKAKEEAEKALTSKAAFLAMMSHEIRTPINGVIGMTQLLAGTDLNPEQNKFVRTIQVSGEMLLSVINDILDFSKLESGRLELENEPLDIRAVIDDIYDVQFAKASEKNLDFQVSVQSNVPQFIIGDGTRLRQILLNLVSNAIKFTDLGSVHIDVSLPSGKAPVGDHSFQLLFSVTDTGIGISDEQMQRLFQPFSQATVSTSRKYGGTGLGLVICKTLVENMGGNIDVKSEVNQGSVFSFTIATKIENEPPNYTLPETKKQPSQDKSRLGDRVPLKILIAEDNLINQELAMAMLIKLGYFPDVVSNGLDVLTALREKHYDLLLLDVQMPEMDGLETATYLVNSWDELNVDYERPTIIAMTASAMQGDREMCLRAGMDDYISKPIMMESLQRTIEKWAIGMMQSHGIAEANVIDTDMPIINNQVIDKSAIQNLEQINPKLLGRMINLFIHEESPVLLQNLRRAIDKDDLQDVSYNAHTLKGSSNILGAKILGDLCLEVEIKGKRGDREGLPQLMADIESQYQAVCRELAKLES</sequence>
<dbReference type="SMART" id="SM00073">
    <property type="entry name" value="HPT"/>
    <property type="match status" value="1"/>
</dbReference>
<dbReference type="SMART" id="SM00388">
    <property type="entry name" value="HisKA"/>
    <property type="match status" value="1"/>
</dbReference>
<keyword evidence="8" id="KW-0808">Transferase</keyword>
<dbReference type="CDD" id="cd00088">
    <property type="entry name" value="HPT"/>
    <property type="match status" value="1"/>
</dbReference>
<dbReference type="EC" id="2.7.13.3" evidence="3"/>
<evidence type="ECO:0000313" key="20">
    <source>
        <dbReference type="EMBL" id="MBD2189672.1"/>
    </source>
</evidence>
<evidence type="ECO:0000256" key="14">
    <source>
        <dbReference type="PROSITE-ProRule" id="PRU00169"/>
    </source>
</evidence>
<evidence type="ECO:0000256" key="7">
    <source>
        <dbReference type="ARBA" id="ARBA00022741"/>
    </source>
</evidence>
<dbReference type="SUPFAM" id="SSF55874">
    <property type="entry name" value="ATPase domain of HSP90 chaperone/DNA topoisomerase II/histidine kinase"/>
    <property type="match status" value="1"/>
</dbReference>
<dbReference type="SUPFAM" id="SSF47384">
    <property type="entry name" value="Homodimeric domain of signal transducing histidine kinase"/>
    <property type="match status" value="1"/>
</dbReference>
<dbReference type="InterPro" id="IPR003661">
    <property type="entry name" value="HisK_dim/P_dom"/>
</dbReference>
<dbReference type="PROSITE" id="PS50110">
    <property type="entry name" value="RESPONSE_REGULATORY"/>
    <property type="match status" value="2"/>
</dbReference>
<comment type="caution">
    <text evidence="20">The sequence shown here is derived from an EMBL/GenBank/DDBJ whole genome shotgun (WGS) entry which is preliminary data.</text>
</comment>
<evidence type="ECO:0000256" key="5">
    <source>
        <dbReference type="ARBA" id="ARBA00022553"/>
    </source>
</evidence>
<reference evidence="20 21" key="1">
    <citation type="journal article" date="2020" name="ISME J.">
        <title>Comparative genomics reveals insights into cyanobacterial evolution and habitat adaptation.</title>
        <authorList>
            <person name="Chen M.Y."/>
            <person name="Teng W.K."/>
            <person name="Zhao L."/>
            <person name="Hu C.X."/>
            <person name="Zhou Y.K."/>
            <person name="Han B.P."/>
            <person name="Song L.R."/>
            <person name="Shu W.S."/>
        </authorList>
    </citation>
    <scope>NUCLEOTIDE SEQUENCE [LARGE SCALE GENOMIC DNA]</scope>
    <source>
        <strain evidence="20 21">FACHB-723</strain>
    </source>
</reference>
<keyword evidence="8" id="KW-0418">Kinase</keyword>
<evidence type="ECO:0000256" key="4">
    <source>
        <dbReference type="ARBA" id="ARBA00022475"/>
    </source>
</evidence>
<comment type="caution">
    <text evidence="14">Lacks conserved residue(s) required for the propagation of feature annotation.</text>
</comment>
<dbReference type="Pfam" id="PF00512">
    <property type="entry name" value="HisKA"/>
    <property type="match status" value="1"/>
</dbReference>
<dbReference type="CDD" id="cd00082">
    <property type="entry name" value="HisKA"/>
    <property type="match status" value="1"/>
</dbReference>
<feature type="domain" description="Response regulatory" evidence="18">
    <location>
        <begin position="578"/>
        <end position="699"/>
    </location>
</feature>
<evidence type="ECO:0000256" key="8">
    <source>
        <dbReference type="ARBA" id="ARBA00022777"/>
    </source>
</evidence>
<dbReference type="Gene3D" id="1.10.287.130">
    <property type="match status" value="1"/>
</dbReference>
<dbReference type="InterPro" id="IPR003594">
    <property type="entry name" value="HATPase_dom"/>
</dbReference>
<evidence type="ECO:0000259" key="17">
    <source>
        <dbReference type="PROSITE" id="PS50109"/>
    </source>
</evidence>
<dbReference type="Gene3D" id="3.30.450.20">
    <property type="entry name" value="PAS domain"/>
    <property type="match status" value="1"/>
</dbReference>
<dbReference type="SUPFAM" id="SSF47226">
    <property type="entry name" value="Histidine-containing phosphotransfer domain, HPT domain"/>
    <property type="match status" value="1"/>
</dbReference>
<evidence type="ECO:0000256" key="2">
    <source>
        <dbReference type="ARBA" id="ARBA00004651"/>
    </source>
</evidence>
<dbReference type="CDD" id="cd00130">
    <property type="entry name" value="PAS"/>
    <property type="match status" value="1"/>
</dbReference>
<evidence type="ECO:0000256" key="11">
    <source>
        <dbReference type="ARBA" id="ARBA00023012"/>
    </source>
</evidence>
<evidence type="ECO:0000256" key="6">
    <source>
        <dbReference type="ARBA" id="ARBA00022692"/>
    </source>
</evidence>
<dbReference type="SUPFAM" id="SSF52172">
    <property type="entry name" value="CheY-like"/>
    <property type="match status" value="2"/>
</dbReference>
<protein>
    <recommendedName>
        <fullName evidence="3">histidine kinase</fullName>
        <ecNumber evidence="3">2.7.13.3</ecNumber>
    </recommendedName>
</protein>
<dbReference type="InterPro" id="IPR004358">
    <property type="entry name" value="Sig_transdc_His_kin-like_C"/>
</dbReference>
<evidence type="ECO:0000256" key="13">
    <source>
        <dbReference type="PROSITE-ProRule" id="PRU00110"/>
    </source>
</evidence>
<dbReference type="PRINTS" id="PR00344">
    <property type="entry name" value="BCTRLSENSOR"/>
</dbReference>
<evidence type="ECO:0000313" key="21">
    <source>
        <dbReference type="Proteomes" id="UP000642094"/>
    </source>
</evidence>
<dbReference type="SMART" id="SM00448">
    <property type="entry name" value="REC"/>
    <property type="match status" value="2"/>
</dbReference>
<comment type="subcellular location">
    <subcellularLocation>
        <location evidence="2">Cell membrane</location>
        <topology evidence="2">Multi-pass membrane protein</topology>
    </subcellularLocation>
</comment>
<feature type="modified residue" description="Phosphohistidine" evidence="13">
    <location>
        <position position="778"/>
    </location>
</feature>
<evidence type="ECO:0000259" key="18">
    <source>
        <dbReference type="PROSITE" id="PS50110"/>
    </source>
</evidence>
<keyword evidence="21" id="KW-1185">Reference proteome</keyword>
<keyword evidence="6" id="KW-0812">Transmembrane</keyword>
<keyword evidence="10" id="KW-1133">Transmembrane helix</keyword>
<comment type="catalytic activity">
    <reaction evidence="1">
        <text>ATP + protein L-histidine = ADP + protein N-phospho-L-histidine.</text>
        <dbReference type="EC" id="2.7.13.3"/>
    </reaction>
</comment>
<evidence type="ECO:0000256" key="10">
    <source>
        <dbReference type="ARBA" id="ARBA00022989"/>
    </source>
</evidence>
<keyword evidence="15" id="KW-0175">Coiled coil</keyword>
<dbReference type="InterPro" id="IPR036641">
    <property type="entry name" value="HPT_dom_sf"/>
</dbReference>
<dbReference type="InterPro" id="IPR035965">
    <property type="entry name" value="PAS-like_dom_sf"/>
</dbReference>
<dbReference type="InterPro" id="IPR001789">
    <property type="entry name" value="Sig_transdc_resp-reg_receiver"/>
</dbReference>
<dbReference type="CDD" id="cd16922">
    <property type="entry name" value="HATPase_EvgS-ArcB-TorS-like"/>
    <property type="match status" value="1"/>
</dbReference>
<feature type="compositionally biased region" description="Basic and acidic residues" evidence="16">
    <location>
        <begin position="559"/>
        <end position="570"/>
    </location>
</feature>
<dbReference type="PANTHER" id="PTHR45339:SF1">
    <property type="entry name" value="HYBRID SIGNAL TRANSDUCTION HISTIDINE KINASE J"/>
    <property type="match status" value="1"/>
</dbReference>